<feature type="region of interest" description="Disordered" evidence="1">
    <location>
        <begin position="1"/>
        <end position="31"/>
    </location>
</feature>
<comment type="caution">
    <text evidence="2">The sequence shown here is derived from an EMBL/GenBank/DDBJ whole genome shotgun (WGS) entry which is preliminary data.</text>
</comment>
<dbReference type="Proteomes" id="UP000037122">
    <property type="component" value="Unassembled WGS sequence"/>
</dbReference>
<name>A0A0L0NX91_CANAR</name>
<accession>A0A0L0NX91</accession>
<feature type="compositionally biased region" description="Basic and acidic residues" evidence="1">
    <location>
        <begin position="1"/>
        <end position="15"/>
    </location>
</feature>
<evidence type="ECO:0000256" key="1">
    <source>
        <dbReference type="SAM" id="MobiDB-lite"/>
    </source>
</evidence>
<evidence type="ECO:0000313" key="2">
    <source>
        <dbReference type="EMBL" id="KND98275.1"/>
    </source>
</evidence>
<sequence length="105" mass="11886">MEPDHWELEMPEQKAQRHQLKVQQGSAPGRRSWAPTYRQWLLSSTWPPCEYRPKERLCLLASTEGEEGGDQGPVGEAEVVGVGQPWLSREEVVLEDVDVEDNGDS</sequence>
<dbReference type="VEuPathDB" id="FungiDB:QG37_05042"/>
<reference evidence="3" key="1">
    <citation type="journal article" date="2015" name="BMC Genomics">
        <title>Draft genome of a commonly misdiagnosed multidrug resistant pathogen Candida auris.</title>
        <authorList>
            <person name="Chatterjee S."/>
            <person name="Alampalli S.V."/>
            <person name="Nageshan R.K."/>
            <person name="Chettiar S.T."/>
            <person name="Joshi S."/>
            <person name="Tatu U.S."/>
        </authorList>
    </citation>
    <scope>NUCLEOTIDE SEQUENCE [LARGE SCALE GENOMIC DNA]</scope>
    <source>
        <strain evidence="3">6684</strain>
    </source>
</reference>
<dbReference type="AlphaFoldDB" id="A0A0L0NX91"/>
<organism evidence="2 3">
    <name type="scientific">Candidozyma auris</name>
    <name type="common">Yeast</name>
    <name type="synonym">Candida auris</name>
    <dbReference type="NCBI Taxonomy" id="498019"/>
    <lineage>
        <taxon>Eukaryota</taxon>
        <taxon>Fungi</taxon>
        <taxon>Dikarya</taxon>
        <taxon>Ascomycota</taxon>
        <taxon>Saccharomycotina</taxon>
        <taxon>Pichiomycetes</taxon>
        <taxon>Metschnikowiaceae</taxon>
        <taxon>Candidozyma</taxon>
    </lineage>
</organism>
<evidence type="ECO:0000313" key="3">
    <source>
        <dbReference type="Proteomes" id="UP000037122"/>
    </source>
</evidence>
<proteinExistence type="predicted"/>
<gene>
    <name evidence="2" type="ORF">QG37_05042</name>
</gene>
<protein>
    <submittedName>
        <fullName evidence="2">Uncharacterized protein</fullName>
    </submittedName>
</protein>
<dbReference type="EMBL" id="LGST01000034">
    <property type="protein sequence ID" value="KND98275.1"/>
    <property type="molecule type" value="Genomic_DNA"/>
</dbReference>